<proteinExistence type="predicted"/>
<dbReference type="InterPro" id="IPR029058">
    <property type="entry name" value="AB_hydrolase_fold"/>
</dbReference>
<accession>A0A420G504</accession>
<dbReference type="InterPro" id="IPR051044">
    <property type="entry name" value="MAG_DAG_Lipase"/>
</dbReference>
<dbReference type="Pfam" id="PF06057">
    <property type="entry name" value="VirJ"/>
    <property type="match status" value="2"/>
</dbReference>
<comment type="caution">
    <text evidence="3">The sequence shown here is derived from an EMBL/GenBank/DDBJ whole genome shotgun (WGS) entry which is preliminary data.</text>
</comment>
<dbReference type="InterPro" id="IPR011225">
    <property type="entry name" value="IV_sec_VirJ"/>
</dbReference>
<feature type="chain" id="PRO_5019124897" evidence="1">
    <location>
        <begin position="26"/>
        <end position="466"/>
    </location>
</feature>
<gene>
    <name evidence="3" type="ORF">BCY89_23665</name>
</gene>
<dbReference type="InterPro" id="IPR010333">
    <property type="entry name" value="VirJ"/>
</dbReference>
<protein>
    <submittedName>
        <fullName evidence="3">Virulence factor</fullName>
    </submittedName>
</protein>
<feature type="signal peptide" evidence="1">
    <location>
        <begin position="1"/>
        <end position="25"/>
    </location>
</feature>
<dbReference type="Gene3D" id="3.40.50.1820">
    <property type="entry name" value="alpha/beta hydrolase"/>
    <property type="match status" value="2"/>
</dbReference>
<feature type="domain" description="Bacterial virulence" evidence="2">
    <location>
        <begin position="279"/>
        <end position="463"/>
    </location>
</feature>
<dbReference type="PANTHER" id="PTHR11614">
    <property type="entry name" value="PHOSPHOLIPASE-RELATED"/>
    <property type="match status" value="1"/>
</dbReference>
<keyword evidence="1" id="KW-0732">Signal</keyword>
<dbReference type="PIRSF" id="PIRSF029063">
    <property type="entry name" value="IV_sec_VirJ"/>
    <property type="match status" value="1"/>
</dbReference>
<name>A0A420G504_9SPHI</name>
<dbReference type="SUPFAM" id="SSF53474">
    <property type="entry name" value="alpha/beta-Hydrolases"/>
    <property type="match status" value="2"/>
</dbReference>
<dbReference type="AlphaFoldDB" id="A0A420G504"/>
<dbReference type="Proteomes" id="UP000286402">
    <property type="component" value="Unassembled WGS sequence"/>
</dbReference>
<sequence>MDQTAKRSSLILYFFIMLFSQCAIAQQTFSYGSFGKLSMYAPKGKPNALVLFVSGDGGWQFGVINMAKFLAAQGALVAGIDAKHFATSMARSKKDCYYPAADFEQLSMALQKKYQFESYQKPILVGYSYGATLIYGLIAQAPAGTFRGGIALGFCPDINMAKPLCKGSGLSSHILKPGKSYYLDRSQKLAAPFWVLNGVKDQTCPFNATADFLKGIENVQLVSLPKVGHGFSIADNWLPQFRMAFQKLQVAGQPSQNAGVLKTDMPIEILEPKGSTKELMFMISGDGGWTSFDRELASAFATKGIKVIGLDAQKYFWNAKTPEQTTKEVSEILTYFQEREPNITFSIMGYSFGACVIPFIANRLPEKLRKATNGLVLLSPDDQADFEIHVADMLSLGDRSEPYDVVAELKKVSLHKLCIFGFGEDSEIAAKFRNTGAPVEILPGGHHFDNDYEAIVAKVISSIAIK</sequence>
<keyword evidence="4" id="KW-1185">Reference proteome</keyword>
<reference evidence="3 4" key="1">
    <citation type="submission" date="2016-07" db="EMBL/GenBank/DDBJ databases">
        <title>Genome analysis of Sphingobacterium siyangense T12B17.</title>
        <authorList>
            <person name="Xu D."/>
            <person name="Su Y."/>
            <person name="Zheng S."/>
        </authorList>
    </citation>
    <scope>NUCLEOTIDE SEQUENCE [LARGE SCALE GENOMIC DNA]</scope>
    <source>
        <strain evidence="3 4">T12B17</strain>
    </source>
</reference>
<feature type="domain" description="Bacterial virulence" evidence="2">
    <location>
        <begin position="48"/>
        <end position="137"/>
    </location>
</feature>
<evidence type="ECO:0000313" key="3">
    <source>
        <dbReference type="EMBL" id="RKF40279.1"/>
    </source>
</evidence>
<dbReference type="EMBL" id="MCAQ01000003">
    <property type="protein sequence ID" value="RKF40279.1"/>
    <property type="molecule type" value="Genomic_DNA"/>
</dbReference>
<organism evidence="3 4">
    <name type="scientific">Sphingobacterium siyangense</name>
    <dbReference type="NCBI Taxonomy" id="459529"/>
    <lineage>
        <taxon>Bacteria</taxon>
        <taxon>Pseudomonadati</taxon>
        <taxon>Bacteroidota</taxon>
        <taxon>Sphingobacteriia</taxon>
        <taxon>Sphingobacteriales</taxon>
        <taxon>Sphingobacteriaceae</taxon>
        <taxon>Sphingobacterium</taxon>
    </lineage>
</organism>
<evidence type="ECO:0000259" key="2">
    <source>
        <dbReference type="Pfam" id="PF06057"/>
    </source>
</evidence>
<evidence type="ECO:0000256" key="1">
    <source>
        <dbReference type="SAM" id="SignalP"/>
    </source>
</evidence>
<evidence type="ECO:0000313" key="4">
    <source>
        <dbReference type="Proteomes" id="UP000286402"/>
    </source>
</evidence>